<feature type="signal peptide" evidence="1">
    <location>
        <begin position="1"/>
        <end position="24"/>
    </location>
</feature>
<protein>
    <recommendedName>
        <fullName evidence="4">DUF5723 domain-containing protein</fullName>
    </recommendedName>
</protein>
<sequence>MRALLRLAPLLTAVLWLGAPAAHAQLAEGGARTLALGRAGAALGGEAWGHANPAAWAGLGETRAALQASQAFGLSELRLGALSAALPTSLATVAVHARTYGFSERRETRVLVGAARPLPLSVTRRLDVGLAVGIETASTDGYANHTALLVHAGVQGDVLPGLRAGLAARNLFGLGLDDTADLRRSASTVPGVTVGVAYAPSARATLVLDADQDLDFGLSVRAGAEVLAVEALALRAGVSTAPVRFTAGVGVRAGTLRADLAVEAHETLGLTPAVGLEIGL</sequence>
<dbReference type="AlphaFoldDB" id="A0A271J4H6"/>
<dbReference type="EMBL" id="MQWD01000001">
    <property type="protein sequence ID" value="PAP78187.1"/>
    <property type="molecule type" value="Genomic_DNA"/>
</dbReference>
<evidence type="ECO:0000256" key="1">
    <source>
        <dbReference type="SAM" id="SignalP"/>
    </source>
</evidence>
<keyword evidence="3" id="KW-1185">Reference proteome</keyword>
<reference evidence="2 3" key="1">
    <citation type="submission" date="2016-11" db="EMBL/GenBank/DDBJ databases">
        <title>Study of marine rhodopsin-containing bacteria.</title>
        <authorList>
            <person name="Yoshizawa S."/>
            <person name="Kumagai Y."/>
            <person name="Kogure K."/>
        </authorList>
    </citation>
    <scope>NUCLEOTIDE SEQUENCE [LARGE SCALE GENOMIC DNA]</scope>
    <source>
        <strain evidence="2 3">SAORIC-28</strain>
    </source>
</reference>
<evidence type="ECO:0000313" key="3">
    <source>
        <dbReference type="Proteomes" id="UP000216339"/>
    </source>
</evidence>
<dbReference type="OrthoDB" id="9758448at2"/>
<evidence type="ECO:0008006" key="4">
    <source>
        <dbReference type="Google" id="ProtNLM"/>
    </source>
</evidence>
<comment type="caution">
    <text evidence="2">The sequence shown here is derived from an EMBL/GenBank/DDBJ whole genome shotgun (WGS) entry which is preliminary data.</text>
</comment>
<gene>
    <name evidence="2" type="ORF">BSZ37_18015</name>
</gene>
<keyword evidence="1" id="KW-0732">Signal</keyword>
<organism evidence="2 3">
    <name type="scientific">Rubrivirga marina</name>
    <dbReference type="NCBI Taxonomy" id="1196024"/>
    <lineage>
        <taxon>Bacteria</taxon>
        <taxon>Pseudomonadati</taxon>
        <taxon>Rhodothermota</taxon>
        <taxon>Rhodothermia</taxon>
        <taxon>Rhodothermales</taxon>
        <taxon>Rubricoccaceae</taxon>
        <taxon>Rubrivirga</taxon>
    </lineage>
</organism>
<evidence type="ECO:0000313" key="2">
    <source>
        <dbReference type="EMBL" id="PAP78187.1"/>
    </source>
</evidence>
<dbReference type="Gene3D" id="2.40.160.60">
    <property type="entry name" value="Outer membrane protein transport protein (OMPP1/FadL/TodX)"/>
    <property type="match status" value="1"/>
</dbReference>
<accession>A0A271J4H6</accession>
<dbReference type="Proteomes" id="UP000216339">
    <property type="component" value="Unassembled WGS sequence"/>
</dbReference>
<dbReference type="RefSeq" id="WP_143537722.1">
    <property type="nucleotide sequence ID" value="NZ_MQWD01000001.1"/>
</dbReference>
<name>A0A271J4H6_9BACT</name>
<feature type="chain" id="PRO_5012944632" description="DUF5723 domain-containing protein" evidence="1">
    <location>
        <begin position="25"/>
        <end position="280"/>
    </location>
</feature>
<proteinExistence type="predicted"/>